<dbReference type="PANTHER" id="PTHR13016:SF0">
    <property type="entry name" value="AMME SYNDROME CANDIDATE GENE 1 PROTEIN"/>
    <property type="match status" value="1"/>
</dbReference>
<dbReference type="Pfam" id="PF01871">
    <property type="entry name" value="AMMECR1"/>
    <property type="match status" value="1"/>
</dbReference>
<reference evidence="3 4" key="1">
    <citation type="submission" date="2018-08" db="EMBL/GenBank/DDBJ databases">
        <title>The metabolism and importance of syntrophic acetate oxidation coupled to methane or sulfide production in haloalkaline environments.</title>
        <authorList>
            <person name="Timmers P.H.A."/>
            <person name="Vavourakis C.D."/>
            <person name="Sorokin D.Y."/>
            <person name="Sinninghe Damste J.S."/>
            <person name="Muyzer G."/>
            <person name="Stams A.J.M."/>
            <person name="Plugge C.M."/>
        </authorList>
    </citation>
    <scope>NUCLEOTIDE SEQUENCE [LARGE SCALE GENOMIC DNA]</scope>
    <source>
        <strain evidence="3">MSAO_Arc3</strain>
    </source>
</reference>
<dbReference type="InterPro" id="IPR027623">
    <property type="entry name" value="AmmeMemoSam_A"/>
</dbReference>
<organism evidence="3 4">
    <name type="scientific">Methanosalsum natronophilum</name>
    <dbReference type="NCBI Taxonomy" id="768733"/>
    <lineage>
        <taxon>Archaea</taxon>
        <taxon>Methanobacteriati</taxon>
        <taxon>Methanobacteriota</taxon>
        <taxon>Stenosarchaea group</taxon>
        <taxon>Methanomicrobia</taxon>
        <taxon>Methanosarcinales</taxon>
        <taxon>Methanosarcinaceae</taxon>
        <taxon>Methanosalsum</taxon>
    </lineage>
</organism>
<dbReference type="Gene3D" id="3.30.700.20">
    <property type="entry name" value="Hypothetical protein ph0010, domain 1"/>
    <property type="match status" value="1"/>
</dbReference>
<dbReference type="InterPro" id="IPR027485">
    <property type="entry name" value="AMMECR1_N"/>
</dbReference>
<dbReference type="Proteomes" id="UP000284763">
    <property type="component" value="Unassembled WGS sequence"/>
</dbReference>
<dbReference type="InterPro" id="IPR002733">
    <property type="entry name" value="AMMECR1_domain"/>
</dbReference>
<sequence>MEECVIPQLLNLTEGKMAVKISRTIITEFLSTGKKIATTEFDVSPIFNEHRGVFVTLNKKNELRGCIGRPYPDTQLLDAIIDSAISAATNDPRFPVVRLIELDEILIEVTILTPPILIEGNEDDIMSSIIIGEHGLIIKKGFNQGLLLPQVATEHGFDVYDFLSNTCLKAGLPPSQWKDKNTQIYKFEGQIFKEKSPGGEVIEKHLE</sequence>
<comment type="caution">
    <text evidence="3">The sequence shown here is derived from an EMBL/GenBank/DDBJ whole genome shotgun (WGS) entry which is preliminary data.</text>
</comment>
<protein>
    <recommendedName>
        <fullName evidence="1">Protein D5R95_05955</fullName>
    </recommendedName>
</protein>
<dbReference type="NCBIfam" id="TIGR00296">
    <property type="entry name" value="TIGR00296 family protein"/>
    <property type="match status" value="1"/>
</dbReference>
<dbReference type="PANTHER" id="PTHR13016">
    <property type="entry name" value="AMMECR1 HOMOLOG"/>
    <property type="match status" value="1"/>
</dbReference>
<name>A0A3R7WE03_9EURY</name>
<dbReference type="InterPro" id="IPR023473">
    <property type="entry name" value="AMMECR1"/>
</dbReference>
<dbReference type="AlphaFoldDB" id="A0A3R7WE03"/>
<dbReference type="SUPFAM" id="SSF143447">
    <property type="entry name" value="AMMECR1-like"/>
    <property type="match status" value="1"/>
</dbReference>
<feature type="domain" description="AMMECR1" evidence="2">
    <location>
        <begin position="13"/>
        <end position="203"/>
    </location>
</feature>
<dbReference type="HAMAP" id="MF_00645">
    <property type="entry name" value="AMMECR1"/>
    <property type="match status" value="1"/>
</dbReference>
<dbReference type="InterPro" id="IPR023472">
    <property type="entry name" value="Uncharacterised_MJ0810"/>
</dbReference>
<dbReference type="NCBIfam" id="NF002000">
    <property type="entry name" value="PRK00801.1"/>
    <property type="match status" value="1"/>
</dbReference>
<evidence type="ECO:0000313" key="4">
    <source>
        <dbReference type="Proteomes" id="UP000284763"/>
    </source>
</evidence>
<proteinExistence type="inferred from homology"/>
<evidence type="ECO:0000313" key="3">
    <source>
        <dbReference type="EMBL" id="RQD84125.1"/>
    </source>
</evidence>
<evidence type="ECO:0000259" key="2">
    <source>
        <dbReference type="PROSITE" id="PS51112"/>
    </source>
</evidence>
<dbReference type="PROSITE" id="PS51112">
    <property type="entry name" value="AMMECR1"/>
    <property type="match status" value="1"/>
</dbReference>
<accession>A0A3R7WE03</accession>
<evidence type="ECO:0000256" key="1">
    <source>
        <dbReference type="HAMAP-Rule" id="MF_00645"/>
    </source>
</evidence>
<dbReference type="InterPro" id="IPR036071">
    <property type="entry name" value="AMMECR1_dom_sf"/>
</dbReference>
<dbReference type="EMBL" id="QZAB01000373">
    <property type="protein sequence ID" value="RQD84125.1"/>
    <property type="molecule type" value="Genomic_DNA"/>
</dbReference>
<gene>
    <name evidence="3" type="ORF">D5R95_05955</name>
</gene>
<dbReference type="NCBIfam" id="TIGR04335">
    <property type="entry name" value="AmmeMemoSam_A"/>
    <property type="match status" value="1"/>
</dbReference>
<dbReference type="Gene3D" id="3.30.1490.150">
    <property type="entry name" value="Hypothetical protein ph0010, domain 2"/>
    <property type="match status" value="1"/>
</dbReference>